<dbReference type="CDD" id="cd01647">
    <property type="entry name" value="RT_LTR"/>
    <property type="match status" value="1"/>
</dbReference>
<name>A0A699GWQ2_TANCI</name>
<protein>
    <recommendedName>
        <fullName evidence="3">CCHC-type domain-containing protein</fullName>
    </recommendedName>
</protein>
<dbReference type="InterPro" id="IPR001878">
    <property type="entry name" value="Znf_CCHC"/>
</dbReference>
<dbReference type="PROSITE" id="PS50158">
    <property type="entry name" value="ZF_CCHC"/>
    <property type="match status" value="1"/>
</dbReference>
<keyword evidence="1" id="KW-0479">Metal-binding</keyword>
<dbReference type="PANTHER" id="PTHR24559:SF444">
    <property type="entry name" value="REVERSE TRANSCRIPTASE DOMAIN-CONTAINING PROTEIN"/>
    <property type="match status" value="1"/>
</dbReference>
<dbReference type="InterPro" id="IPR043502">
    <property type="entry name" value="DNA/RNA_pol_sf"/>
</dbReference>
<proteinExistence type="predicted"/>
<dbReference type="InterPro" id="IPR036397">
    <property type="entry name" value="RNaseH_sf"/>
</dbReference>
<dbReference type="Pfam" id="PF00098">
    <property type="entry name" value="zf-CCHC"/>
    <property type="match status" value="1"/>
</dbReference>
<dbReference type="InterPro" id="IPR043128">
    <property type="entry name" value="Rev_trsase/Diguanyl_cyclase"/>
</dbReference>
<dbReference type="Gene3D" id="3.10.10.10">
    <property type="entry name" value="HIV Type 1 Reverse Transcriptase, subunit A, domain 1"/>
    <property type="match status" value="1"/>
</dbReference>
<evidence type="ECO:0000256" key="1">
    <source>
        <dbReference type="PROSITE-ProRule" id="PRU00047"/>
    </source>
</evidence>
<dbReference type="Gene3D" id="3.40.50.300">
    <property type="entry name" value="P-loop containing nucleotide triphosphate hydrolases"/>
    <property type="match status" value="1"/>
</dbReference>
<dbReference type="EMBL" id="BKCJ010066250">
    <property type="protein sequence ID" value="GEW62033.1"/>
    <property type="molecule type" value="Genomic_DNA"/>
</dbReference>
<sequence>MTRSAGRFAAESLGGGTGVRVGRGGRGRRLRKGNDERVDDLNGQGNDQRMGANAGIKGVNGNVEGANGGAPDFSTIIAQQLQNLLPAMLAQNVHDMSGCSIDKKVKYTADSFMGKALTWWNSQICTLSREVAVSMSWNDFKFMMIEEFCLSHEMQKLETELWNHAMVGVGHVAYTDKFHELARLVPHLVTPKSRKIERNGSIKKVEKRGNVGEPSKDKNGRGDNKRTRTGNVFATTVNPVGRENAGAWPKCTTCNSYHAPGGPCRTCFNCNRPGHLANDCRGMPRNVNPVNARNSPDRACYECGSIDHGRRNQENQARGMAFMLGAEEARIDLSELGFRYEIEIASGQLVEIDKAEIIFHEKVVRTPLLDGKVLRIVGERQKKKARLLMSVKTSDKYQEEIVVVRDFLKVFPDYLSRLPPVQEIEFQIELIPGATSVAKSPYHLAPSELEELSRQLKELKDKCFIRPSSLPWGAPVLFVKKRMMDLRSGYHQLRVHKDDIPKTAFRTHDILIYSKTQEEYVEHLRIVLELLKKEKRYAKFSKCELWLTKVLGHVVNGNGIHVDSSKIEAVKNWKAPRTLTEKCKTFDWGEEQEWAFQTLKDKLCNAPVLALPDELFSDYDCENRYHPGKANVMVDALSRKERVKPKRVRAMNMILQSSIKDRILADQKEAVDEFAGLQRAFGGSWDVHIPLVEFSYNNSYHSSVRCASFETLYGRKCRSPIMWTEVGEGVVHFGKKRKLAPRFVGPFEIIEKVGHVAYRLDLPEELNGVHDTFHVACGILDREFKKLKRSRIAIVKGKCGGLFSEWSPTAGQNLIDGTDIPIIGLHDLRLRLSIIPQDPTMYEGTICSNMDPLVEYTNDNIWENLYLSDFVTYAGMINEYDSPTKLLDDKSLSFAKFVVEYSMINILVIVILPVLI</sequence>
<dbReference type="Gene3D" id="3.30.70.270">
    <property type="match status" value="2"/>
</dbReference>
<dbReference type="InterPro" id="IPR056924">
    <property type="entry name" value="SH3_Tf2-1"/>
</dbReference>
<feature type="region of interest" description="Disordered" evidence="2">
    <location>
        <begin position="195"/>
        <end position="229"/>
    </location>
</feature>
<keyword evidence="1" id="KW-0863">Zinc-finger</keyword>
<dbReference type="InterPro" id="IPR005162">
    <property type="entry name" value="Retrotrans_gag_dom"/>
</dbReference>
<reference evidence="4" key="1">
    <citation type="journal article" date="2019" name="Sci. Rep.">
        <title>Draft genome of Tanacetum cinerariifolium, the natural source of mosquito coil.</title>
        <authorList>
            <person name="Yamashiro T."/>
            <person name="Shiraishi A."/>
            <person name="Satake H."/>
            <person name="Nakayama K."/>
        </authorList>
    </citation>
    <scope>NUCLEOTIDE SEQUENCE</scope>
</reference>
<dbReference type="InterPro" id="IPR027417">
    <property type="entry name" value="P-loop_NTPase"/>
</dbReference>
<gene>
    <name evidence="4" type="ORF">Tci_234009</name>
</gene>
<dbReference type="SUPFAM" id="SSF52540">
    <property type="entry name" value="P-loop containing nucleoside triphosphate hydrolases"/>
    <property type="match status" value="1"/>
</dbReference>
<feature type="domain" description="CCHC-type" evidence="3">
    <location>
        <begin position="267"/>
        <end position="281"/>
    </location>
</feature>
<dbReference type="PANTHER" id="PTHR24559">
    <property type="entry name" value="TRANSPOSON TY3-I GAG-POL POLYPROTEIN"/>
    <property type="match status" value="1"/>
</dbReference>
<keyword evidence="1" id="KW-0862">Zinc</keyword>
<feature type="region of interest" description="Disordered" evidence="2">
    <location>
        <begin position="1"/>
        <end position="52"/>
    </location>
</feature>
<dbReference type="Gene3D" id="4.10.60.10">
    <property type="entry name" value="Zinc finger, CCHC-type"/>
    <property type="match status" value="1"/>
</dbReference>
<dbReference type="InterPro" id="IPR036875">
    <property type="entry name" value="Znf_CCHC_sf"/>
</dbReference>
<dbReference type="GO" id="GO:0003676">
    <property type="term" value="F:nucleic acid binding"/>
    <property type="evidence" value="ECO:0007669"/>
    <property type="project" value="InterPro"/>
</dbReference>
<evidence type="ECO:0000259" key="3">
    <source>
        <dbReference type="PROSITE" id="PS50158"/>
    </source>
</evidence>
<dbReference type="SMART" id="SM00343">
    <property type="entry name" value="ZnF_C2HC"/>
    <property type="match status" value="2"/>
</dbReference>
<dbReference type="InterPro" id="IPR053134">
    <property type="entry name" value="RNA-dir_DNA_polymerase"/>
</dbReference>
<feature type="compositionally biased region" description="Gly residues" evidence="2">
    <location>
        <begin position="13"/>
        <end position="22"/>
    </location>
</feature>
<accession>A0A699GWQ2</accession>
<feature type="compositionally biased region" description="Basic and acidic residues" evidence="2">
    <location>
        <begin position="195"/>
        <end position="226"/>
    </location>
</feature>
<organism evidence="4">
    <name type="scientific">Tanacetum cinerariifolium</name>
    <name type="common">Dalmatian daisy</name>
    <name type="synonym">Chrysanthemum cinerariifolium</name>
    <dbReference type="NCBI Taxonomy" id="118510"/>
    <lineage>
        <taxon>Eukaryota</taxon>
        <taxon>Viridiplantae</taxon>
        <taxon>Streptophyta</taxon>
        <taxon>Embryophyta</taxon>
        <taxon>Tracheophyta</taxon>
        <taxon>Spermatophyta</taxon>
        <taxon>Magnoliopsida</taxon>
        <taxon>eudicotyledons</taxon>
        <taxon>Gunneridae</taxon>
        <taxon>Pentapetalae</taxon>
        <taxon>asterids</taxon>
        <taxon>campanulids</taxon>
        <taxon>Asterales</taxon>
        <taxon>Asteraceae</taxon>
        <taxon>Asteroideae</taxon>
        <taxon>Anthemideae</taxon>
        <taxon>Anthemidinae</taxon>
        <taxon>Tanacetum</taxon>
    </lineage>
</organism>
<evidence type="ECO:0000313" key="4">
    <source>
        <dbReference type="EMBL" id="GEW62033.1"/>
    </source>
</evidence>
<dbReference type="AlphaFoldDB" id="A0A699GWQ2"/>
<dbReference type="SUPFAM" id="SSF57756">
    <property type="entry name" value="Retrovirus zinc finger-like domains"/>
    <property type="match status" value="1"/>
</dbReference>
<dbReference type="Gene3D" id="3.30.420.10">
    <property type="entry name" value="Ribonuclease H-like superfamily/Ribonuclease H"/>
    <property type="match status" value="1"/>
</dbReference>
<dbReference type="SUPFAM" id="SSF56672">
    <property type="entry name" value="DNA/RNA polymerases"/>
    <property type="match status" value="1"/>
</dbReference>
<dbReference type="GO" id="GO:0008270">
    <property type="term" value="F:zinc ion binding"/>
    <property type="evidence" value="ECO:0007669"/>
    <property type="project" value="UniProtKB-KW"/>
</dbReference>
<dbReference type="Pfam" id="PF03732">
    <property type="entry name" value="Retrotrans_gag"/>
    <property type="match status" value="1"/>
</dbReference>
<comment type="caution">
    <text evidence="4">The sequence shown here is derived from an EMBL/GenBank/DDBJ whole genome shotgun (WGS) entry which is preliminary data.</text>
</comment>
<dbReference type="Pfam" id="PF24626">
    <property type="entry name" value="SH3_Tf2-1"/>
    <property type="match status" value="1"/>
</dbReference>
<evidence type="ECO:0000256" key="2">
    <source>
        <dbReference type="SAM" id="MobiDB-lite"/>
    </source>
</evidence>